<feature type="compositionally biased region" description="Acidic residues" evidence="1">
    <location>
        <begin position="823"/>
        <end position="833"/>
    </location>
</feature>
<evidence type="ECO:0000313" key="3">
    <source>
        <dbReference type="Proteomes" id="UP000693946"/>
    </source>
</evidence>
<dbReference type="Proteomes" id="UP000693946">
    <property type="component" value="Linkage Group LG18"/>
</dbReference>
<sequence length="1274" mass="145017">MDIGVAATSNQEPDEEPQTAGPQQQQSSDCSPPNKQYERYKHRCPICRERYADIVQHLRSTEKVVNKTELSLLSKFSHRHFRANLDCPVRFCQSTHINRLDKHLQRIHSLKNPMVTLYIQKAKDRYIARELALLRASKPTPPMVSHLDEVDDAAIEEGVRRVIEAASHAAASSTVPPLSGPMSSSPLASQGSCDPKTKTMQDPSPSTSQASCDPEIPATQDPSPPTNQDSSDPEIPAMQDPSPSTSRASYDPGTAATLDPFPSTSHASCYTGTVDQQAKRRRRCSVLRAPDPGCRNCQLLFAELNVVKNLLQIEIERNDELKKLHSSTMRATAAKHRRRAPFPPSKAPRYVRLVEEFRGHTEGANPSRKTSENAKQRAKHVRDFLEYMADSSIPNVGLIFLSNHARIRSFVAVLQGKGFKPPTQRNYLMDAVAFMKYLSNMAPPSVRLGTKKINAILVELRARIRDIGRDVVRHQLSVRRSKSVKLEKHPEDRACLKEFFGLLGGYIIATTGHRKGVVINMTTKEVKAAEKTKQGAHIIRVGQHKTQRYFGEAAVPLKQSEYSWLRRYNLLRNKIEGGKEASTFFHTTSGGVLLKLSEYFKEAWQGMGLGTAPTFNMLRSSVATYAKRQLGHKTYQKVATFMCHDANTAKRFYQAEDPAEVTLQSRGLSMMAISTYAAKTRKRRENHKKGNTMTIASSEDEREDNEPAHNKHSQGFEEEEQEPLGQEKPVRERLNQLYSNKTLVPSDQQMVGLLTETVPDPEEDEEHVPKRAYQLREKRASVPLNQQMAVTSFKEDGTDKRESFSSSEGDGSADEWKPKQQESENDSEEDEEEVLQRVHKVAKGKRSECLVLQRKLNTAMVSLSPVTLNTPVMHQAFVSPGTTKALTIGSTSWFDDIMPISGSMGETVSKEWLLENEMGDTTLHKSLPEERPGDYEGQEKEGQVDEGYLEKTKIEGEDRTKTEDEIKGQKTQKERQEEALEKMDSDGEEGQKTDEKRHDETLQKMESKSEKRKKRPEERDILEKNDKVAVKVRPGMHQAFVSPGTANILSTHARKINMANRMIFHQSSLFEDIMPISGDNIEVSVGGTTLHDRNKTEDKLKEGQKTEKDTQEETLEKMDSDGKEGQKAEDKIHSDGGAGQKTKKTIQEETLENMEGKSERGKKRVTKIQEKTLENMEGKSERGKKRERNIQEKTLENMEGNSERGKKRERKIQEKTLENMEGKSERGKKREERFKRRLWRTWRVRVKEERREKERFKRRLWRTWRVRVKEERRE</sequence>
<feature type="compositionally biased region" description="Basic and acidic residues" evidence="1">
    <location>
        <begin position="793"/>
        <end position="803"/>
    </location>
</feature>
<feature type="compositionally biased region" description="Basic and acidic residues" evidence="1">
    <location>
        <begin position="1188"/>
        <end position="1230"/>
    </location>
</feature>
<proteinExistence type="predicted"/>
<feature type="compositionally biased region" description="Polar residues" evidence="1">
    <location>
        <begin position="198"/>
        <end position="211"/>
    </location>
</feature>
<feature type="region of interest" description="Disordered" evidence="1">
    <location>
        <begin position="923"/>
        <end position="1029"/>
    </location>
</feature>
<organism evidence="2 3">
    <name type="scientific">Solea senegalensis</name>
    <name type="common">Senegalese sole</name>
    <dbReference type="NCBI Taxonomy" id="28829"/>
    <lineage>
        <taxon>Eukaryota</taxon>
        <taxon>Metazoa</taxon>
        <taxon>Chordata</taxon>
        <taxon>Craniata</taxon>
        <taxon>Vertebrata</taxon>
        <taxon>Euteleostomi</taxon>
        <taxon>Actinopterygii</taxon>
        <taxon>Neopterygii</taxon>
        <taxon>Teleostei</taxon>
        <taxon>Neoteleostei</taxon>
        <taxon>Acanthomorphata</taxon>
        <taxon>Carangaria</taxon>
        <taxon>Pleuronectiformes</taxon>
        <taxon>Pleuronectoidei</taxon>
        <taxon>Soleidae</taxon>
        <taxon>Solea</taxon>
    </lineage>
</organism>
<feature type="compositionally biased region" description="Basic residues" evidence="1">
    <location>
        <begin position="679"/>
        <end position="690"/>
    </location>
</feature>
<feature type="region of interest" description="Disordered" evidence="1">
    <location>
        <begin position="1086"/>
        <end position="1230"/>
    </location>
</feature>
<name>A0AAV6RPU7_SOLSE</name>
<comment type="caution">
    <text evidence="2">The sequence shown here is derived from an EMBL/GenBank/DDBJ whole genome shotgun (WGS) entry which is preliminary data.</text>
</comment>
<dbReference type="AlphaFoldDB" id="A0AAV6RPU7"/>
<evidence type="ECO:0008006" key="4">
    <source>
        <dbReference type="Google" id="ProtNLM"/>
    </source>
</evidence>
<protein>
    <recommendedName>
        <fullName evidence="4">C2H2-type domain-containing protein</fullName>
    </recommendedName>
</protein>
<reference evidence="2 3" key="1">
    <citation type="journal article" date="2021" name="Sci. Rep.">
        <title>Chromosome anchoring in Senegalese sole (Solea senegalensis) reveals sex-associated markers and genome rearrangements in flatfish.</title>
        <authorList>
            <person name="Guerrero-Cozar I."/>
            <person name="Gomez-Garrido J."/>
            <person name="Berbel C."/>
            <person name="Martinez-Blanch J.F."/>
            <person name="Alioto T."/>
            <person name="Claros M.G."/>
            <person name="Gagnaire P.A."/>
            <person name="Manchado M."/>
        </authorList>
    </citation>
    <scope>NUCLEOTIDE SEQUENCE [LARGE SCALE GENOMIC DNA]</scope>
    <source>
        <strain evidence="2">Sse05_10M</strain>
    </source>
</reference>
<accession>A0AAV6RPU7</accession>
<feature type="compositionally biased region" description="Basic and acidic residues" evidence="1">
    <location>
        <begin position="1167"/>
        <end position="1181"/>
    </location>
</feature>
<feature type="compositionally biased region" description="Low complexity" evidence="1">
    <location>
        <begin position="22"/>
        <end position="33"/>
    </location>
</feature>
<feature type="region of interest" description="Disordered" evidence="1">
    <location>
        <begin position="169"/>
        <end position="267"/>
    </location>
</feature>
<evidence type="ECO:0000313" key="2">
    <source>
        <dbReference type="EMBL" id="KAG7506554.1"/>
    </source>
</evidence>
<feature type="compositionally biased region" description="Basic and acidic residues" evidence="1">
    <location>
        <begin position="1090"/>
        <end position="1134"/>
    </location>
</feature>
<gene>
    <name evidence="2" type="ORF">JOB18_008867</name>
</gene>
<feature type="compositionally biased region" description="Low complexity" evidence="1">
    <location>
        <begin position="176"/>
        <end position="189"/>
    </location>
</feature>
<feature type="region of interest" description="Disordered" evidence="1">
    <location>
        <begin position="679"/>
        <end position="728"/>
    </location>
</feature>
<feature type="region of interest" description="Disordered" evidence="1">
    <location>
        <begin position="1"/>
        <end position="36"/>
    </location>
</feature>
<dbReference type="EMBL" id="JAGKHQ010000010">
    <property type="protein sequence ID" value="KAG7506554.1"/>
    <property type="molecule type" value="Genomic_DNA"/>
</dbReference>
<keyword evidence="3" id="KW-1185">Reference proteome</keyword>
<evidence type="ECO:0000256" key="1">
    <source>
        <dbReference type="SAM" id="MobiDB-lite"/>
    </source>
</evidence>
<feature type="region of interest" description="Disordered" evidence="1">
    <location>
        <begin position="775"/>
        <end position="833"/>
    </location>
</feature>